<accession>A0A261S1P8</accession>
<dbReference type="InterPro" id="IPR011044">
    <property type="entry name" value="Quino_amine_DH_bsu"/>
</dbReference>
<sequence>MGKPPLHFILGACLAVSLIAGHAAPAPKDTETSQYAKTEIWLQRSRDDYVVKASYYLVPAPPGQVKNALAKALAATGSGSYAWKDDSAPLWSMDATWIDVSRQAHPDVNRALEALAAGAVRDTLRQALAAGVVTPEENAAYEKAARMRTRFGREEIQAVPFFAQRIERWTFDRARRPLIGADYEDGGGLMDVSAMLGGAPMTLVWFDGVRTTEHRALKLTSCMTGVTCFPDPHIERWKTATPHIDAATDRAIHTAVAGLGALPAAAADARMTPFLRLVPPEPAGRTVEAASAPVETLAAYDLPADETDVHRYDDNTWRLVGLKGGDVMVAGARSRRYALRDGAIRTQDVGARFGEDGIRAQADGAIRGVRSDGAQARLIVWSPKDDDVRSTPLPMLQDRSAQDWAPQPSGMAAIRTENAIYLVDPRTQAVRTVSWDERLRAKVSDSLDDALPWAGTQAIRFNDGLLWRADRGAYGISPATGKAVASFATDTPKLFFGSRDGDWAIARLDRGSGDARYRIVSPRTGQVRFDLKAAQPVAPASVARSAHGRLLAISSDVAGGPSTAVVDMQNGKVVATLATPGAYRVKAAAFSWQGTRLWLYLESADMRTRKLARWDVPQPYADAADGRAVPDQMRCLLVRGENCGNY</sequence>
<name>A0A261S1P8_9BORD</name>
<dbReference type="OrthoDB" id="8647954at2"/>
<protein>
    <submittedName>
        <fullName evidence="2">Uncharacterized protein</fullName>
    </submittedName>
</protein>
<dbReference type="Proteomes" id="UP000216020">
    <property type="component" value="Unassembled WGS sequence"/>
</dbReference>
<keyword evidence="3" id="KW-1185">Reference proteome</keyword>
<evidence type="ECO:0000256" key="1">
    <source>
        <dbReference type="SAM" id="SignalP"/>
    </source>
</evidence>
<comment type="caution">
    <text evidence="2">The sequence shown here is derived from an EMBL/GenBank/DDBJ whole genome shotgun (WGS) entry which is preliminary data.</text>
</comment>
<dbReference type="RefSeq" id="WP_094855293.1">
    <property type="nucleotide sequence ID" value="NZ_NEVM01000005.1"/>
</dbReference>
<keyword evidence="1" id="KW-0732">Signal</keyword>
<dbReference type="InterPro" id="IPR015943">
    <property type="entry name" value="WD40/YVTN_repeat-like_dom_sf"/>
</dbReference>
<dbReference type="AlphaFoldDB" id="A0A261S1P8"/>
<evidence type="ECO:0000313" key="2">
    <source>
        <dbReference type="EMBL" id="OZI30872.1"/>
    </source>
</evidence>
<feature type="signal peptide" evidence="1">
    <location>
        <begin position="1"/>
        <end position="23"/>
    </location>
</feature>
<gene>
    <name evidence="2" type="ORF">CAL29_23155</name>
</gene>
<dbReference type="SUPFAM" id="SSF50969">
    <property type="entry name" value="YVTN repeat-like/Quinoprotein amine dehydrogenase"/>
    <property type="match status" value="1"/>
</dbReference>
<feature type="chain" id="PRO_5012062665" evidence="1">
    <location>
        <begin position="24"/>
        <end position="646"/>
    </location>
</feature>
<dbReference type="Gene3D" id="2.130.10.10">
    <property type="entry name" value="YVTN repeat-like/Quinoprotein amine dehydrogenase"/>
    <property type="match status" value="1"/>
</dbReference>
<evidence type="ECO:0000313" key="3">
    <source>
        <dbReference type="Proteomes" id="UP000216020"/>
    </source>
</evidence>
<organism evidence="2 3">
    <name type="scientific">Bordetella genomosp. 10</name>
    <dbReference type="NCBI Taxonomy" id="1416804"/>
    <lineage>
        <taxon>Bacteria</taxon>
        <taxon>Pseudomonadati</taxon>
        <taxon>Pseudomonadota</taxon>
        <taxon>Betaproteobacteria</taxon>
        <taxon>Burkholderiales</taxon>
        <taxon>Alcaligenaceae</taxon>
        <taxon>Bordetella</taxon>
    </lineage>
</organism>
<proteinExistence type="predicted"/>
<dbReference type="EMBL" id="NEVM01000005">
    <property type="protein sequence ID" value="OZI30872.1"/>
    <property type="molecule type" value="Genomic_DNA"/>
</dbReference>
<reference evidence="3" key="1">
    <citation type="submission" date="2017-05" db="EMBL/GenBank/DDBJ databases">
        <title>Complete and WGS of Bordetella genogroups.</title>
        <authorList>
            <person name="Spilker T."/>
            <person name="Lipuma J."/>
        </authorList>
    </citation>
    <scope>NUCLEOTIDE SEQUENCE [LARGE SCALE GENOMIC DNA]</scope>
    <source>
        <strain evidence="3">AU16122</strain>
    </source>
</reference>